<dbReference type="PANTHER" id="PTHR11707:SF28">
    <property type="entry name" value="60 KDA LYSOPHOSPHOLIPASE"/>
    <property type="match status" value="1"/>
</dbReference>
<keyword evidence="2" id="KW-0378">Hydrolase</keyword>
<dbReference type="InterPro" id="IPR036152">
    <property type="entry name" value="Asp/glu_Ase-like_sf"/>
</dbReference>
<feature type="domain" description="L-asparaginase N-terminal" evidence="3">
    <location>
        <begin position="7"/>
        <end position="196"/>
    </location>
</feature>
<dbReference type="SMART" id="SM00870">
    <property type="entry name" value="Asparaginase"/>
    <property type="match status" value="1"/>
</dbReference>
<evidence type="ECO:0000259" key="4">
    <source>
        <dbReference type="Pfam" id="PF17763"/>
    </source>
</evidence>
<dbReference type="CDD" id="cd08964">
    <property type="entry name" value="L-asparaginase_II"/>
    <property type="match status" value="1"/>
</dbReference>
<dbReference type="Pfam" id="PF17763">
    <property type="entry name" value="Asparaginase_C"/>
    <property type="match status" value="1"/>
</dbReference>
<dbReference type="PIRSF" id="PIRSF001220">
    <property type="entry name" value="L-ASNase_gatD"/>
    <property type="match status" value="1"/>
</dbReference>
<dbReference type="InterPro" id="IPR027473">
    <property type="entry name" value="L-asparaginase_C"/>
</dbReference>
<evidence type="ECO:0000256" key="1">
    <source>
        <dbReference type="ARBA" id="ARBA00010518"/>
    </source>
</evidence>
<dbReference type="PRINTS" id="PR00139">
    <property type="entry name" value="ASNGLNASE"/>
</dbReference>
<dbReference type="Gene3D" id="3.40.50.1170">
    <property type="entry name" value="L-asparaginase, N-terminal domain"/>
    <property type="match status" value="1"/>
</dbReference>
<dbReference type="InterPro" id="IPR040919">
    <property type="entry name" value="Asparaginase_C"/>
</dbReference>
<keyword evidence="6" id="KW-1185">Reference proteome</keyword>
<gene>
    <name evidence="5" type="ORF">TOI97_08150</name>
</gene>
<dbReference type="InterPro" id="IPR004550">
    <property type="entry name" value="AsnASE_II"/>
</dbReference>
<dbReference type="Proteomes" id="UP001294570">
    <property type="component" value="Unassembled WGS sequence"/>
</dbReference>
<comment type="caution">
    <text evidence="5">The sequence shown here is derived from an EMBL/GenBank/DDBJ whole genome shotgun (WGS) entry which is preliminary data.</text>
</comment>
<dbReference type="PANTHER" id="PTHR11707">
    <property type="entry name" value="L-ASPARAGINASE"/>
    <property type="match status" value="1"/>
</dbReference>
<evidence type="ECO:0000259" key="3">
    <source>
        <dbReference type="Pfam" id="PF00710"/>
    </source>
</evidence>
<dbReference type="RefSeq" id="WP_321553624.1">
    <property type="nucleotide sequence ID" value="NZ_JAXIVU010000009.1"/>
</dbReference>
<dbReference type="EMBL" id="JAXIVU010000009">
    <property type="protein sequence ID" value="MDY7219535.1"/>
    <property type="molecule type" value="Genomic_DNA"/>
</dbReference>
<protein>
    <submittedName>
        <fullName evidence="5">Asparaginase</fullName>
    </submittedName>
</protein>
<dbReference type="Gene3D" id="3.40.50.40">
    <property type="match status" value="1"/>
</dbReference>
<accession>A0ABU5GS72</accession>
<dbReference type="SFLD" id="SFLDS00057">
    <property type="entry name" value="Glutaminase/Asparaginase"/>
    <property type="match status" value="1"/>
</dbReference>
<dbReference type="PROSITE" id="PS51732">
    <property type="entry name" value="ASN_GLN_ASE_3"/>
    <property type="match status" value="1"/>
</dbReference>
<sequence>MSNRPHITLFTLGGTISAHHSDRLELCDYQTGHYHAQDFINALPELSELAQIEWIPIKNVTSTAIDTFDWFNLKKQIEQQLKKQDAVVITQGTNTLEETAYFLHHTLNTTKPVIITGAQKPFSALGSDAYFNLLNSFRVAACPAAAGKGVLTVFNDKIYSAQDVSKTHTYHLEAFQAPNNGPIGRIEANRTVHFMHAPAQPHTSSSPYCTIQKPDRAPYIPIVYSHAGADSQLLEALLQHTQLDGLVIAGTGAGRCSPKEEQALYSARKQGIPIVMTSRVGAGGVVPIKYYSNLELITLGDLSPQKARIWLLLHVLSTNSTTH</sequence>
<dbReference type="InterPro" id="IPR027474">
    <property type="entry name" value="L-asparaginase_N"/>
</dbReference>
<dbReference type="InterPro" id="IPR006034">
    <property type="entry name" value="Asparaginase/glutaminase-like"/>
</dbReference>
<name>A0ABU5GS72_9GAMM</name>
<comment type="similarity">
    <text evidence="1">Belongs to the asparaginase 1 family.</text>
</comment>
<dbReference type="InterPro" id="IPR037152">
    <property type="entry name" value="L-asparaginase_N_sf"/>
</dbReference>
<evidence type="ECO:0000313" key="6">
    <source>
        <dbReference type="Proteomes" id="UP001294570"/>
    </source>
</evidence>
<proteinExistence type="inferred from homology"/>
<evidence type="ECO:0000256" key="2">
    <source>
        <dbReference type="ARBA" id="ARBA00022801"/>
    </source>
</evidence>
<dbReference type="SUPFAM" id="SSF53774">
    <property type="entry name" value="Glutaminase/Asparaginase"/>
    <property type="match status" value="1"/>
</dbReference>
<organism evidence="5 6">
    <name type="scientific">Denitrificimonas halotolerans</name>
    <dbReference type="NCBI Taxonomy" id="3098930"/>
    <lineage>
        <taxon>Bacteria</taxon>
        <taxon>Pseudomonadati</taxon>
        <taxon>Pseudomonadota</taxon>
        <taxon>Gammaproteobacteria</taxon>
        <taxon>Pseudomonadales</taxon>
        <taxon>Pseudomonadaceae</taxon>
        <taxon>Denitrificimonas</taxon>
    </lineage>
</organism>
<reference evidence="5 6" key="1">
    <citation type="submission" date="2023-12" db="EMBL/GenBank/DDBJ databases">
        <title>Denitrificimonas halotolerans sp. nov.,a novel species isolated from landfill leachate.</title>
        <authorList>
            <person name="Wang S."/>
        </authorList>
    </citation>
    <scope>NUCLEOTIDE SEQUENCE [LARGE SCALE GENOMIC DNA]</scope>
    <source>
        <strain evidence="5 6">JX-1</strain>
    </source>
</reference>
<dbReference type="PIRSF" id="PIRSF500176">
    <property type="entry name" value="L_ASNase"/>
    <property type="match status" value="1"/>
</dbReference>
<feature type="domain" description="Asparaginase/glutaminase C-terminal" evidence="4">
    <location>
        <begin position="221"/>
        <end position="319"/>
    </location>
</feature>
<evidence type="ECO:0000313" key="5">
    <source>
        <dbReference type="EMBL" id="MDY7219535.1"/>
    </source>
</evidence>
<dbReference type="Pfam" id="PF00710">
    <property type="entry name" value="Asparaginase"/>
    <property type="match status" value="1"/>
</dbReference>